<dbReference type="AlphaFoldDB" id="A0A428W4N3"/>
<evidence type="ECO:0000313" key="4">
    <source>
        <dbReference type="Proteomes" id="UP000286716"/>
    </source>
</evidence>
<name>A0A428W4N3_AMYBA</name>
<keyword evidence="3" id="KW-0067">ATP-binding</keyword>
<dbReference type="Pfam" id="PF13581">
    <property type="entry name" value="HATPase_c_2"/>
    <property type="match status" value="1"/>
</dbReference>
<evidence type="ECO:0000259" key="2">
    <source>
        <dbReference type="Pfam" id="PF13581"/>
    </source>
</evidence>
<protein>
    <submittedName>
        <fullName evidence="3">ATP-binding protein</fullName>
    </submittedName>
</protein>
<keyword evidence="1" id="KW-0418">Kinase</keyword>
<keyword evidence="1" id="KW-0723">Serine/threonine-protein kinase</keyword>
<dbReference type="GO" id="GO:0005524">
    <property type="term" value="F:ATP binding"/>
    <property type="evidence" value="ECO:0007669"/>
    <property type="project" value="UniProtKB-KW"/>
</dbReference>
<sequence>MPTEQQTTELDDSLRVVALEVTDDLAELARVRAWAERLLQDLPEDQRVDALMVVDELTSNALRHGKPPRQVRLLRKRDWLSVEVDDTCIDPACPRPPSSDGGHGLKLVAAMSVSWGQWQRPTGKTVWAELDLTRTAAPDHTP</sequence>
<evidence type="ECO:0000313" key="3">
    <source>
        <dbReference type="EMBL" id="RSM37934.1"/>
    </source>
</evidence>
<keyword evidence="4" id="KW-1185">Reference proteome</keyword>
<evidence type="ECO:0000256" key="1">
    <source>
        <dbReference type="ARBA" id="ARBA00022527"/>
    </source>
</evidence>
<dbReference type="SUPFAM" id="SSF55874">
    <property type="entry name" value="ATPase domain of HSP90 chaperone/DNA topoisomerase II/histidine kinase"/>
    <property type="match status" value="1"/>
</dbReference>
<reference evidence="3 4" key="1">
    <citation type="submission" date="2018-05" db="EMBL/GenBank/DDBJ databases">
        <title>Evolution of GPA BGCs.</title>
        <authorList>
            <person name="Waglechner N."/>
            <person name="Wright G.D."/>
        </authorList>
    </citation>
    <scope>NUCLEOTIDE SEQUENCE [LARGE SCALE GENOMIC DNA]</scope>
    <source>
        <strain evidence="3 4">DSM 5908</strain>
    </source>
</reference>
<dbReference type="RefSeq" id="WP_020646517.1">
    <property type="nucleotide sequence ID" value="NZ_QHHU01000063.1"/>
</dbReference>
<dbReference type="Proteomes" id="UP000286716">
    <property type="component" value="Unassembled WGS sequence"/>
</dbReference>
<organism evidence="3 4">
    <name type="scientific">Amycolatopsis balhimycina DSM 5908</name>
    <dbReference type="NCBI Taxonomy" id="1081091"/>
    <lineage>
        <taxon>Bacteria</taxon>
        <taxon>Bacillati</taxon>
        <taxon>Actinomycetota</taxon>
        <taxon>Actinomycetes</taxon>
        <taxon>Pseudonocardiales</taxon>
        <taxon>Pseudonocardiaceae</taxon>
        <taxon>Amycolatopsis</taxon>
    </lineage>
</organism>
<dbReference type="OrthoDB" id="4326936at2"/>
<comment type="caution">
    <text evidence="3">The sequence shown here is derived from an EMBL/GenBank/DDBJ whole genome shotgun (WGS) entry which is preliminary data.</text>
</comment>
<feature type="domain" description="Histidine kinase/HSP90-like ATPase" evidence="2">
    <location>
        <begin position="22"/>
        <end position="128"/>
    </location>
</feature>
<dbReference type="EMBL" id="QHHU01000063">
    <property type="protein sequence ID" value="RSM37934.1"/>
    <property type="molecule type" value="Genomic_DNA"/>
</dbReference>
<dbReference type="InterPro" id="IPR050267">
    <property type="entry name" value="Anti-sigma-factor_SerPK"/>
</dbReference>
<dbReference type="GO" id="GO:0004674">
    <property type="term" value="F:protein serine/threonine kinase activity"/>
    <property type="evidence" value="ECO:0007669"/>
    <property type="project" value="UniProtKB-KW"/>
</dbReference>
<dbReference type="CDD" id="cd16936">
    <property type="entry name" value="HATPase_RsbW-like"/>
    <property type="match status" value="1"/>
</dbReference>
<keyword evidence="3" id="KW-0547">Nucleotide-binding</keyword>
<dbReference type="InterPro" id="IPR036890">
    <property type="entry name" value="HATPase_C_sf"/>
</dbReference>
<dbReference type="InterPro" id="IPR003594">
    <property type="entry name" value="HATPase_dom"/>
</dbReference>
<keyword evidence="1" id="KW-0808">Transferase</keyword>
<gene>
    <name evidence="3" type="ORF">DMA12_34840</name>
</gene>
<dbReference type="PANTHER" id="PTHR35526:SF3">
    <property type="entry name" value="ANTI-SIGMA-F FACTOR RSBW"/>
    <property type="match status" value="1"/>
</dbReference>
<dbReference type="PANTHER" id="PTHR35526">
    <property type="entry name" value="ANTI-SIGMA-F FACTOR RSBW-RELATED"/>
    <property type="match status" value="1"/>
</dbReference>
<dbReference type="Gene3D" id="3.30.565.10">
    <property type="entry name" value="Histidine kinase-like ATPase, C-terminal domain"/>
    <property type="match status" value="1"/>
</dbReference>
<accession>A0A428W4N3</accession>
<proteinExistence type="predicted"/>